<dbReference type="PANTHER" id="PTHR13789:SF314">
    <property type="entry name" value="FAD-BINDING DOMAIN-CONTAINING PROTEIN"/>
    <property type="match status" value="1"/>
</dbReference>
<dbReference type="PANTHER" id="PTHR13789">
    <property type="entry name" value="MONOOXYGENASE"/>
    <property type="match status" value="1"/>
</dbReference>
<dbReference type="OrthoDB" id="9993796at2759"/>
<dbReference type="InterPro" id="IPR002938">
    <property type="entry name" value="FAD-bd"/>
</dbReference>
<dbReference type="PRINTS" id="PR00420">
    <property type="entry name" value="RNGMNOXGNASE"/>
</dbReference>
<evidence type="ECO:0000256" key="3">
    <source>
        <dbReference type="ARBA" id="ARBA00022827"/>
    </source>
</evidence>
<dbReference type="InterPro" id="IPR050493">
    <property type="entry name" value="FAD-dep_Monooxygenase_BioMet"/>
</dbReference>
<dbReference type="AlphaFoldDB" id="A0A423W7Y3"/>
<dbReference type="GO" id="GO:0004497">
    <property type="term" value="F:monooxygenase activity"/>
    <property type="evidence" value="ECO:0007669"/>
    <property type="project" value="UniProtKB-KW"/>
</dbReference>
<keyword evidence="4" id="KW-0560">Oxidoreductase</keyword>
<dbReference type="SUPFAM" id="SSF51905">
    <property type="entry name" value="FAD/NAD(P)-binding domain"/>
    <property type="match status" value="1"/>
</dbReference>
<dbReference type="Proteomes" id="UP000283895">
    <property type="component" value="Unassembled WGS sequence"/>
</dbReference>
<keyword evidence="2" id="KW-0285">Flavoprotein</keyword>
<evidence type="ECO:0000256" key="4">
    <source>
        <dbReference type="ARBA" id="ARBA00023002"/>
    </source>
</evidence>
<sequence length="437" mass="47055">MGSTSTPGRLHVLVAGGGIGGLAAAIALRKQGHEVEFRFLDGKCDVKEQKTFTDEEKAQWPSTWWLASRIDLHNALKQKAASPDGPGVPVKIHTASGVDSVNCKIGSIVLSDGTTVTGDLVICADGIHSKTRRSVLGREVPLYGTGNACYRWLVPTSLLAEDPDTKMFVSMPGHFVQLAAGDRRIVFYPVAGGAVQNCAAFVPRGEVGEIKRGASGYDQSVNKEQFISHFTDFAQPLRRMLELAPEESIKLWDLLDMELQPSFIKERAVLIGDAAHPLLPYLGQGAAQAIEDACALGVVFPPDTPAEEIPQRLELWQRIRKDRAWKIVEDTRRRGREVDGAYNSPETRGIPLLGLGLLALGLLLLGGGGLPLLNDLEQGWGVGANELVDLLAVLEDVEAGHGADAVLLRQVGQRVDVDLGEVDFGHGLGPPVEVRRG</sequence>
<proteinExistence type="inferred from homology"/>
<feature type="domain" description="FAD-binding" evidence="6">
    <location>
        <begin position="113"/>
        <end position="330"/>
    </location>
</feature>
<reference evidence="7 8" key="1">
    <citation type="submission" date="2015-09" db="EMBL/GenBank/DDBJ databases">
        <title>Host preference determinants of Valsa canker pathogens revealed by comparative genomics.</title>
        <authorList>
            <person name="Yin Z."/>
            <person name="Huang L."/>
        </authorList>
    </citation>
    <scope>NUCLEOTIDE SEQUENCE [LARGE SCALE GENOMIC DNA]</scope>
    <source>
        <strain evidence="7 8">03-1</strain>
    </source>
</reference>
<name>A0A423W7Y3_9PEZI</name>
<evidence type="ECO:0000313" key="8">
    <source>
        <dbReference type="Proteomes" id="UP000283895"/>
    </source>
</evidence>
<comment type="caution">
    <text evidence="7">The sequence shown here is derived from an EMBL/GenBank/DDBJ whole genome shotgun (WGS) entry which is preliminary data.</text>
</comment>
<dbReference type="Gene3D" id="3.50.50.60">
    <property type="entry name" value="FAD/NAD(P)-binding domain"/>
    <property type="match status" value="2"/>
</dbReference>
<protein>
    <recommendedName>
        <fullName evidence="6">FAD-binding domain-containing protein</fullName>
    </recommendedName>
</protein>
<keyword evidence="5" id="KW-0503">Monooxygenase</keyword>
<organism evidence="7 8">
    <name type="scientific">Cytospora schulzeri</name>
    <dbReference type="NCBI Taxonomy" id="448051"/>
    <lineage>
        <taxon>Eukaryota</taxon>
        <taxon>Fungi</taxon>
        <taxon>Dikarya</taxon>
        <taxon>Ascomycota</taxon>
        <taxon>Pezizomycotina</taxon>
        <taxon>Sordariomycetes</taxon>
        <taxon>Sordariomycetidae</taxon>
        <taxon>Diaporthales</taxon>
        <taxon>Cytosporaceae</taxon>
        <taxon>Cytospora</taxon>
    </lineage>
</organism>
<dbReference type="Pfam" id="PF01494">
    <property type="entry name" value="FAD_binding_3"/>
    <property type="match status" value="1"/>
</dbReference>
<accession>A0A423W7Y3</accession>
<keyword evidence="8" id="KW-1185">Reference proteome</keyword>
<evidence type="ECO:0000256" key="2">
    <source>
        <dbReference type="ARBA" id="ARBA00022630"/>
    </source>
</evidence>
<keyword evidence="3" id="KW-0274">FAD</keyword>
<gene>
    <name evidence="7" type="ORF">VMCG_06300</name>
</gene>
<comment type="similarity">
    <text evidence="1">Belongs to the paxM FAD-dependent monooxygenase family.</text>
</comment>
<dbReference type="STRING" id="356882.A0A423W7Y3"/>
<dbReference type="GO" id="GO:0071949">
    <property type="term" value="F:FAD binding"/>
    <property type="evidence" value="ECO:0007669"/>
    <property type="project" value="InterPro"/>
</dbReference>
<dbReference type="InterPro" id="IPR036188">
    <property type="entry name" value="FAD/NAD-bd_sf"/>
</dbReference>
<evidence type="ECO:0000256" key="5">
    <source>
        <dbReference type="ARBA" id="ARBA00023033"/>
    </source>
</evidence>
<evidence type="ECO:0000256" key="1">
    <source>
        <dbReference type="ARBA" id="ARBA00007992"/>
    </source>
</evidence>
<evidence type="ECO:0000259" key="6">
    <source>
        <dbReference type="Pfam" id="PF01494"/>
    </source>
</evidence>
<evidence type="ECO:0000313" key="7">
    <source>
        <dbReference type="EMBL" id="ROV99465.1"/>
    </source>
</evidence>
<dbReference type="EMBL" id="LKEA01000023">
    <property type="protein sequence ID" value="ROV99465.1"/>
    <property type="molecule type" value="Genomic_DNA"/>
</dbReference>
<dbReference type="SUPFAM" id="SSF54373">
    <property type="entry name" value="FAD-linked reductases, C-terminal domain"/>
    <property type="match status" value="1"/>
</dbReference>